<protein>
    <recommendedName>
        <fullName evidence="9 11">Adenylosuccinate synthetase</fullName>
        <shortName evidence="9">AMPSase</shortName>
        <shortName evidence="9">AdSS</shortName>
        <ecNumber evidence="9 11">6.3.4.4</ecNumber>
    </recommendedName>
    <alternativeName>
        <fullName evidence="9">IMP--aspartate ligase</fullName>
    </alternativeName>
</protein>
<dbReference type="STRING" id="1890364.A0A2P6N3I3"/>
<dbReference type="GO" id="GO:0000287">
    <property type="term" value="F:magnesium ion binding"/>
    <property type="evidence" value="ECO:0007669"/>
    <property type="project" value="UniProtKB-UniRule"/>
</dbReference>
<dbReference type="SMART" id="SM00788">
    <property type="entry name" value="Adenylsucc_synt"/>
    <property type="match status" value="1"/>
</dbReference>
<comment type="caution">
    <text evidence="9">Lacks conserved residue(s) required for the propagation of feature annotation.</text>
</comment>
<feature type="binding site" evidence="9">
    <location>
        <begin position="42"/>
        <end position="45"/>
    </location>
    <ligand>
        <name>IMP</name>
        <dbReference type="ChEBI" id="CHEBI:58053"/>
    </ligand>
</feature>
<dbReference type="InParanoid" id="A0A2P6N3I3"/>
<dbReference type="SUPFAM" id="SSF52540">
    <property type="entry name" value="P-loop containing nucleoside triphosphate hydrolases"/>
    <property type="match status" value="1"/>
</dbReference>
<dbReference type="InterPro" id="IPR042111">
    <property type="entry name" value="Adenylosuccinate_synth_dom3"/>
</dbReference>
<evidence type="ECO:0000256" key="10">
    <source>
        <dbReference type="PROSITE-ProRule" id="PRU10134"/>
    </source>
</evidence>
<dbReference type="PANTHER" id="PTHR11846">
    <property type="entry name" value="ADENYLOSUCCINATE SYNTHETASE"/>
    <property type="match status" value="1"/>
</dbReference>
<dbReference type="InterPro" id="IPR033128">
    <property type="entry name" value="Adenylosuccin_syn_Lys_AS"/>
</dbReference>
<dbReference type="NCBIfam" id="NF002223">
    <property type="entry name" value="PRK01117.1"/>
    <property type="match status" value="1"/>
</dbReference>
<dbReference type="PROSITE" id="PS01266">
    <property type="entry name" value="ADENYLOSUCCIN_SYN_1"/>
    <property type="match status" value="1"/>
</dbReference>
<feature type="active site" description="Proton donor" evidence="9">
    <location>
        <position position="70"/>
    </location>
</feature>
<feature type="binding site" evidence="9">
    <location>
        <begin position="41"/>
        <end position="47"/>
    </location>
    <ligand>
        <name>GTP</name>
        <dbReference type="ChEBI" id="CHEBI:37565"/>
    </ligand>
</feature>
<dbReference type="InterPro" id="IPR042109">
    <property type="entry name" value="Adenylosuccinate_synth_dom1"/>
</dbReference>
<comment type="similarity">
    <text evidence="9 11">Belongs to the adenylosuccinate synthetase family.</text>
</comment>
<evidence type="ECO:0000256" key="11">
    <source>
        <dbReference type="RuleBase" id="RU000520"/>
    </source>
</evidence>
<feature type="binding site" evidence="9">
    <location>
        <begin position="438"/>
        <end position="440"/>
    </location>
    <ligand>
        <name>GTP</name>
        <dbReference type="ChEBI" id="CHEBI:37565"/>
    </ligand>
</feature>
<feature type="active site" evidence="10">
    <location>
        <position position="169"/>
    </location>
</feature>
<dbReference type="AlphaFoldDB" id="A0A2P6N3I3"/>
<comment type="caution">
    <text evidence="12">The sequence shown here is derived from an EMBL/GenBank/DDBJ whole genome shotgun (WGS) entry which is preliminary data.</text>
</comment>
<feature type="binding site" evidence="9">
    <location>
        <begin position="69"/>
        <end position="71"/>
    </location>
    <ligand>
        <name>GTP</name>
        <dbReference type="ChEBI" id="CHEBI:37565"/>
    </ligand>
</feature>
<evidence type="ECO:0000256" key="3">
    <source>
        <dbReference type="ARBA" id="ARBA00022723"/>
    </source>
</evidence>
<comment type="subcellular location">
    <subcellularLocation>
        <location evidence="9">Cytoplasm</location>
    </subcellularLocation>
</comment>
<evidence type="ECO:0000256" key="5">
    <source>
        <dbReference type="ARBA" id="ARBA00022755"/>
    </source>
</evidence>
<comment type="pathway">
    <text evidence="9 11">Purine metabolism; AMP biosynthesis via de novo pathway; AMP from IMP: step 1/2.</text>
</comment>
<dbReference type="HAMAP" id="MF_00011">
    <property type="entry name" value="Adenylosucc_synth"/>
    <property type="match status" value="1"/>
</dbReference>
<dbReference type="CDD" id="cd03108">
    <property type="entry name" value="AdSS"/>
    <property type="match status" value="1"/>
</dbReference>
<keyword evidence="6 9" id="KW-0460">Magnesium</keyword>
<evidence type="ECO:0000256" key="7">
    <source>
        <dbReference type="ARBA" id="ARBA00023134"/>
    </source>
</evidence>
<dbReference type="Gene3D" id="3.90.170.10">
    <property type="entry name" value="Adenylosuccinate Synthetase, subunit A, domain 3"/>
    <property type="match status" value="1"/>
</dbReference>
<dbReference type="GO" id="GO:0046040">
    <property type="term" value="P:IMP metabolic process"/>
    <property type="evidence" value="ECO:0007669"/>
    <property type="project" value="TreeGrafter"/>
</dbReference>
<keyword evidence="7 9" id="KW-0342">GTP-binding</keyword>
<feature type="binding site" evidence="9">
    <location>
        <position position="247"/>
    </location>
    <ligand>
        <name>IMP</name>
        <dbReference type="ChEBI" id="CHEBI:58053"/>
    </ligand>
</feature>
<dbReference type="PROSITE" id="PS00513">
    <property type="entry name" value="ADENYLOSUCCIN_SYN_2"/>
    <property type="match status" value="1"/>
</dbReference>
<feature type="binding site" evidence="9">
    <location>
        <position position="328"/>
    </location>
    <ligand>
        <name>IMP</name>
        <dbReference type="ChEBI" id="CHEBI:58053"/>
    </ligand>
</feature>
<dbReference type="FunFam" id="3.90.170.10:FF:000001">
    <property type="entry name" value="Adenylosuccinate synthetase"/>
    <property type="match status" value="1"/>
</dbReference>
<dbReference type="Pfam" id="PF00709">
    <property type="entry name" value="Adenylsucc_synt"/>
    <property type="match status" value="1"/>
</dbReference>
<sequence>MSAGRLTATLDGWWIKQCSEINNSSMTDLSQVVVVLGSQWGDEGKGKIVDNLSAVYDICGRFNGGSNAGHTIVVNGVKFAFHLLPSGILNPTNTCIIGNGTVIHFPTLLKELDQLDLKGIDYKNRLFISDRAHVVFDFHQTIDGMNENSLGSNKIGTTRKGIGPAYSDKVNRNGLRVADLWASDFKDKLQRSVDLAQKKFTFEYDVAAEVERYKSIVERIKPLVVDNVHWINQKHKEGKKILLEGANAALLDIDFGTYPFVTSSNPTVGGAITGMGIAPRKIGDVIAVVKAYTSRVGEGPFPTELTRESGPGKVMSEVGKEFGTTTGRARRVGWLDIPVLKYSHLLNGYTFINLTKTDVMDSLEEVKIGVAYKHEGKVLDSVPGDLKVLSEAEIVYETLPGWKTDISKAKTYSELPENCRKFIERVEQLLEVPIRWIGTGAGREDLVIKQ</sequence>
<proteinExistence type="inferred from homology"/>
<evidence type="ECO:0000313" key="12">
    <source>
        <dbReference type="EMBL" id="PRP78517.1"/>
    </source>
</evidence>
<feature type="binding site" evidence="9">
    <location>
        <position position="330"/>
    </location>
    <ligand>
        <name>GTP</name>
        <dbReference type="ChEBI" id="CHEBI:37565"/>
    </ligand>
</feature>
<feature type="active site" description="Proton acceptor" evidence="9">
    <location>
        <position position="42"/>
    </location>
</feature>
<dbReference type="InterPro" id="IPR001114">
    <property type="entry name" value="Adenylosuccinate_synthetase"/>
</dbReference>
<keyword evidence="3 9" id="KW-0479">Metal-binding</keyword>
<comment type="cofactor">
    <cofactor evidence="9">
        <name>Mg(2+)</name>
        <dbReference type="ChEBI" id="CHEBI:18420"/>
    </cofactor>
    <text evidence="9">Binds 1 Mg(2+) ion per subunit.</text>
</comment>
<feature type="binding site" evidence="9">
    <location>
        <begin position="67"/>
        <end position="70"/>
    </location>
    <ligand>
        <name>IMP</name>
        <dbReference type="ChEBI" id="CHEBI:58053"/>
    </ligand>
</feature>
<feature type="binding site" evidence="9">
    <location>
        <position position="262"/>
    </location>
    <ligand>
        <name>IMP</name>
        <dbReference type="ChEBI" id="CHEBI:58053"/>
    </ligand>
</feature>
<feature type="binding site" evidence="9">
    <location>
        <position position="172"/>
    </location>
    <ligand>
        <name>IMP</name>
        <dbReference type="ChEBI" id="CHEBI:58053"/>
        <note>ligand shared between dimeric partners</note>
    </ligand>
</feature>
<dbReference type="GO" id="GO:0004019">
    <property type="term" value="F:adenylosuccinate synthase activity"/>
    <property type="evidence" value="ECO:0007669"/>
    <property type="project" value="UniProtKB-UniRule"/>
</dbReference>
<gene>
    <name evidence="12" type="ORF">PROFUN_13535</name>
</gene>
<keyword evidence="4 9" id="KW-0547">Nucleotide-binding</keyword>
<evidence type="ECO:0000256" key="1">
    <source>
        <dbReference type="ARBA" id="ARBA00011738"/>
    </source>
</evidence>
<keyword evidence="9" id="KW-0963">Cytoplasm</keyword>
<dbReference type="GO" id="GO:0005525">
    <property type="term" value="F:GTP binding"/>
    <property type="evidence" value="ECO:0007669"/>
    <property type="project" value="UniProtKB-UniRule"/>
</dbReference>
<evidence type="ECO:0000256" key="4">
    <source>
        <dbReference type="ARBA" id="ARBA00022741"/>
    </source>
</evidence>
<feature type="binding site" evidence="9">
    <location>
        <position position="42"/>
    </location>
    <ligand>
        <name>Mg(2+)</name>
        <dbReference type="ChEBI" id="CHEBI:18420"/>
    </ligand>
</feature>
<feature type="binding site" evidence="9">
    <location>
        <position position="158"/>
    </location>
    <ligand>
        <name>IMP</name>
        <dbReference type="ChEBI" id="CHEBI:58053"/>
    </ligand>
</feature>
<dbReference type="InterPro" id="IPR042110">
    <property type="entry name" value="Adenylosuccinate_synth_dom2"/>
</dbReference>
<dbReference type="GO" id="GO:0044208">
    <property type="term" value="P:'de novo' AMP biosynthetic process"/>
    <property type="evidence" value="ECO:0007669"/>
    <property type="project" value="UniProtKB-UniRule"/>
</dbReference>
<dbReference type="NCBIfam" id="TIGR00184">
    <property type="entry name" value="purA"/>
    <property type="match status" value="1"/>
</dbReference>
<dbReference type="UniPathway" id="UPA00075">
    <property type="reaction ID" value="UER00335"/>
</dbReference>
<evidence type="ECO:0000256" key="9">
    <source>
        <dbReference type="HAMAP-Rule" id="MF_03125"/>
    </source>
</evidence>
<dbReference type="InterPro" id="IPR018220">
    <property type="entry name" value="Adenylosuccin_syn_GTP-bd"/>
</dbReference>
<dbReference type="PANTHER" id="PTHR11846:SF0">
    <property type="entry name" value="ADENYLOSUCCINATE SYNTHETASE"/>
    <property type="match status" value="1"/>
</dbReference>
<keyword evidence="5 9" id="KW-0658">Purine biosynthesis</keyword>
<accession>A0A2P6N3I3</accession>
<comment type="catalytic activity">
    <reaction evidence="8 9 11">
        <text>IMP + L-aspartate + GTP = N(6)-(1,2-dicarboxyethyl)-AMP + GDP + phosphate + 2 H(+)</text>
        <dbReference type="Rhea" id="RHEA:15753"/>
        <dbReference type="ChEBI" id="CHEBI:15378"/>
        <dbReference type="ChEBI" id="CHEBI:29991"/>
        <dbReference type="ChEBI" id="CHEBI:37565"/>
        <dbReference type="ChEBI" id="CHEBI:43474"/>
        <dbReference type="ChEBI" id="CHEBI:57567"/>
        <dbReference type="ChEBI" id="CHEBI:58053"/>
        <dbReference type="ChEBI" id="CHEBI:58189"/>
        <dbReference type="EC" id="6.3.4.4"/>
    </reaction>
</comment>
<dbReference type="GO" id="GO:0005737">
    <property type="term" value="C:cytoplasm"/>
    <property type="evidence" value="ECO:0007669"/>
    <property type="project" value="UniProtKB-SubCell"/>
</dbReference>
<dbReference type="FunCoup" id="A0A2P6N3I3">
    <property type="interactions" value="574"/>
</dbReference>
<evidence type="ECO:0000256" key="8">
    <source>
        <dbReference type="ARBA" id="ARBA00050432"/>
    </source>
</evidence>
<dbReference type="Gene3D" id="3.40.440.10">
    <property type="entry name" value="Adenylosuccinate Synthetase, subunit A, domain 1"/>
    <property type="match status" value="1"/>
</dbReference>
<dbReference type="Proteomes" id="UP000241769">
    <property type="component" value="Unassembled WGS sequence"/>
</dbReference>
<feature type="binding site" evidence="9">
    <location>
        <begin position="324"/>
        <end position="330"/>
    </location>
    <ligand>
        <name>substrate</name>
    </ligand>
</feature>
<keyword evidence="2 9" id="KW-0436">Ligase</keyword>
<dbReference type="OrthoDB" id="10265645at2759"/>
<comment type="subunit">
    <text evidence="1 9">Homodimer.</text>
</comment>
<dbReference type="EC" id="6.3.4.4" evidence="9 11"/>
<evidence type="ECO:0000256" key="2">
    <source>
        <dbReference type="ARBA" id="ARBA00022598"/>
    </source>
</evidence>
<feature type="binding site" evidence="9">
    <location>
        <position position="69"/>
    </location>
    <ligand>
        <name>Mg(2+)</name>
        <dbReference type="ChEBI" id="CHEBI:18420"/>
    </ligand>
</feature>
<evidence type="ECO:0000256" key="6">
    <source>
        <dbReference type="ARBA" id="ARBA00022842"/>
    </source>
</evidence>
<keyword evidence="13" id="KW-1185">Reference proteome</keyword>
<comment type="function">
    <text evidence="9">Plays an important role in the de novo pathway and in the salvage pathway of purine nucleotide biosynthesis. Catalyzes the first commited step in the biosynthesis of AMP from IMP.</text>
</comment>
<dbReference type="InterPro" id="IPR027417">
    <property type="entry name" value="P-loop_NTPase"/>
</dbReference>
<evidence type="ECO:0000313" key="13">
    <source>
        <dbReference type="Proteomes" id="UP000241769"/>
    </source>
</evidence>
<dbReference type="FunFam" id="1.10.300.10:FF:000002">
    <property type="entry name" value="Adenylosuccinate synthetase, chloroplastic"/>
    <property type="match status" value="1"/>
</dbReference>
<comment type="function">
    <text evidence="11">Plays an important role in the de novo pathway of purine nucleotide biosynthesis.</text>
</comment>
<reference evidence="12 13" key="1">
    <citation type="journal article" date="2018" name="Genome Biol. Evol.">
        <title>Multiple Roots of Fruiting Body Formation in Amoebozoa.</title>
        <authorList>
            <person name="Hillmann F."/>
            <person name="Forbes G."/>
            <person name="Novohradska S."/>
            <person name="Ferling I."/>
            <person name="Riege K."/>
            <person name="Groth M."/>
            <person name="Westermann M."/>
            <person name="Marz M."/>
            <person name="Spaller T."/>
            <person name="Winckler T."/>
            <person name="Schaap P."/>
            <person name="Glockner G."/>
        </authorList>
    </citation>
    <scope>NUCLEOTIDE SEQUENCE [LARGE SCALE GENOMIC DNA]</scope>
    <source>
        <strain evidence="12 13">Jena</strain>
    </source>
</reference>
<organism evidence="12 13">
    <name type="scientific">Planoprotostelium fungivorum</name>
    <dbReference type="NCBI Taxonomy" id="1890364"/>
    <lineage>
        <taxon>Eukaryota</taxon>
        <taxon>Amoebozoa</taxon>
        <taxon>Evosea</taxon>
        <taxon>Variosea</taxon>
        <taxon>Cavosteliida</taxon>
        <taxon>Cavosteliaceae</taxon>
        <taxon>Planoprotostelium</taxon>
    </lineage>
</organism>
<name>A0A2P6N3I3_9EUKA</name>
<dbReference type="EMBL" id="MDYQ01000219">
    <property type="protein sequence ID" value="PRP78517.1"/>
    <property type="molecule type" value="Genomic_DNA"/>
</dbReference>
<dbReference type="Gene3D" id="1.10.300.10">
    <property type="entry name" value="Adenylosuccinate Synthetase, subunit A, domain 2"/>
    <property type="match status" value="1"/>
</dbReference>